<dbReference type="RefSeq" id="WP_053779341.1">
    <property type="nucleotide sequence ID" value="NZ_LITU01000029.1"/>
</dbReference>
<keyword evidence="4" id="KW-1003">Cell membrane</keyword>
<dbReference type="Pfam" id="PF00512">
    <property type="entry name" value="HisKA"/>
    <property type="match status" value="1"/>
</dbReference>
<organism evidence="17 18">
    <name type="scientific">Paenibacillus xylanivorans</name>
    <dbReference type="NCBI Taxonomy" id="1705561"/>
    <lineage>
        <taxon>Bacteria</taxon>
        <taxon>Bacillati</taxon>
        <taxon>Bacillota</taxon>
        <taxon>Bacilli</taxon>
        <taxon>Bacillales</taxon>
        <taxon>Paenibacillaceae</taxon>
        <taxon>Paenibacillus</taxon>
    </lineage>
</organism>
<dbReference type="GO" id="GO:0005524">
    <property type="term" value="F:ATP binding"/>
    <property type="evidence" value="ECO:0007669"/>
    <property type="project" value="UniProtKB-KW"/>
</dbReference>
<evidence type="ECO:0000313" key="17">
    <source>
        <dbReference type="EMBL" id="KOY17890.1"/>
    </source>
</evidence>
<dbReference type="PANTHER" id="PTHR45528:SF1">
    <property type="entry name" value="SENSOR HISTIDINE KINASE CPXA"/>
    <property type="match status" value="1"/>
</dbReference>
<keyword evidence="5" id="KW-0597">Phosphoprotein</keyword>
<evidence type="ECO:0000256" key="13">
    <source>
        <dbReference type="ARBA" id="ARBA00023136"/>
    </source>
</evidence>
<protein>
    <recommendedName>
        <fullName evidence="3">histidine kinase</fullName>
        <ecNumber evidence="3">2.7.13.3</ecNumber>
    </recommendedName>
</protein>
<evidence type="ECO:0000256" key="4">
    <source>
        <dbReference type="ARBA" id="ARBA00022475"/>
    </source>
</evidence>
<keyword evidence="6" id="KW-0808">Transferase</keyword>
<feature type="transmembrane region" description="Helical" evidence="14">
    <location>
        <begin position="6"/>
        <end position="30"/>
    </location>
</feature>
<reference evidence="17 18" key="1">
    <citation type="submission" date="2015-08" db="EMBL/GenBank/DDBJ databases">
        <title>Draft genome sequence of cellulolytic and xylanolytic Paenibacillus sp. A59, isolated from a decaying forest soil from Patagonia, Argentina.</title>
        <authorList>
            <person name="Ghio S."/>
            <person name="Caceres A.M."/>
            <person name="Talia P."/>
            <person name="Grasso D."/>
            <person name="Campos E."/>
        </authorList>
    </citation>
    <scope>NUCLEOTIDE SEQUENCE [LARGE SCALE GENOMIC DNA]</scope>
    <source>
        <strain evidence="17 18">A59</strain>
    </source>
</reference>
<dbReference type="PANTHER" id="PTHR45528">
    <property type="entry name" value="SENSOR HISTIDINE KINASE CPXA"/>
    <property type="match status" value="1"/>
</dbReference>
<accession>A0A0M9BRV6</accession>
<dbReference type="SUPFAM" id="SSF55874">
    <property type="entry name" value="ATPase domain of HSP90 chaperone/DNA topoisomerase II/histidine kinase"/>
    <property type="match status" value="1"/>
</dbReference>
<evidence type="ECO:0000256" key="1">
    <source>
        <dbReference type="ARBA" id="ARBA00000085"/>
    </source>
</evidence>
<evidence type="ECO:0000256" key="6">
    <source>
        <dbReference type="ARBA" id="ARBA00022679"/>
    </source>
</evidence>
<dbReference type="InterPro" id="IPR003661">
    <property type="entry name" value="HisK_dim/P_dom"/>
</dbReference>
<dbReference type="InterPro" id="IPR003660">
    <property type="entry name" value="HAMP_dom"/>
</dbReference>
<dbReference type="Pfam" id="PF02518">
    <property type="entry name" value="HATPase_c"/>
    <property type="match status" value="1"/>
</dbReference>
<evidence type="ECO:0000256" key="10">
    <source>
        <dbReference type="ARBA" id="ARBA00022840"/>
    </source>
</evidence>
<proteinExistence type="predicted"/>
<dbReference type="Gene3D" id="6.10.340.10">
    <property type="match status" value="1"/>
</dbReference>
<dbReference type="PATRIC" id="fig|1705561.3.peg.19"/>
<dbReference type="InterPro" id="IPR036097">
    <property type="entry name" value="HisK_dim/P_sf"/>
</dbReference>
<dbReference type="PROSITE" id="PS50109">
    <property type="entry name" value="HIS_KIN"/>
    <property type="match status" value="1"/>
</dbReference>
<dbReference type="CDD" id="cd00082">
    <property type="entry name" value="HisKA"/>
    <property type="match status" value="1"/>
</dbReference>
<dbReference type="GO" id="GO:0000155">
    <property type="term" value="F:phosphorelay sensor kinase activity"/>
    <property type="evidence" value="ECO:0007669"/>
    <property type="project" value="InterPro"/>
</dbReference>
<keyword evidence="13 14" id="KW-0472">Membrane</keyword>
<dbReference type="Proteomes" id="UP000037688">
    <property type="component" value="Unassembled WGS sequence"/>
</dbReference>
<keyword evidence="7 14" id="KW-0812">Transmembrane</keyword>
<evidence type="ECO:0000256" key="9">
    <source>
        <dbReference type="ARBA" id="ARBA00022777"/>
    </source>
</evidence>
<evidence type="ECO:0000256" key="7">
    <source>
        <dbReference type="ARBA" id="ARBA00022692"/>
    </source>
</evidence>
<evidence type="ECO:0000256" key="3">
    <source>
        <dbReference type="ARBA" id="ARBA00012438"/>
    </source>
</evidence>
<evidence type="ECO:0000256" key="11">
    <source>
        <dbReference type="ARBA" id="ARBA00022989"/>
    </source>
</evidence>
<dbReference type="SMART" id="SM00388">
    <property type="entry name" value="HisKA"/>
    <property type="match status" value="1"/>
</dbReference>
<dbReference type="SMART" id="SM00387">
    <property type="entry name" value="HATPase_c"/>
    <property type="match status" value="1"/>
</dbReference>
<evidence type="ECO:0000256" key="8">
    <source>
        <dbReference type="ARBA" id="ARBA00022741"/>
    </source>
</evidence>
<dbReference type="EMBL" id="LITU01000029">
    <property type="protein sequence ID" value="KOY17890.1"/>
    <property type="molecule type" value="Genomic_DNA"/>
</dbReference>
<feature type="domain" description="Histidine kinase" evidence="15">
    <location>
        <begin position="275"/>
        <end position="485"/>
    </location>
</feature>
<dbReference type="AlphaFoldDB" id="A0A0M9BRV6"/>
<evidence type="ECO:0000256" key="5">
    <source>
        <dbReference type="ARBA" id="ARBA00022553"/>
    </source>
</evidence>
<feature type="transmembrane region" description="Helical" evidence="14">
    <location>
        <begin position="191"/>
        <end position="213"/>
    </location>
</feature>
<dbReference type="GO" id="GO:0005886">
    <property type="term" value="C:plasma membrane"/>
    <property type="evidence" value="ECO:0007669"/>
    <property type="project" value="UniProtKB-SubCell"/>
</dbReference>
<dbReference type="Gene3D" id="3.30.565.10">
    <property type="entry name" value="Histidine kinase-like ATPase, C-terminal domain"/>
    <property type="match status" value="1"/>
</dbReference>
<comment type="subcellular location">
    <subcellularLocation>
        <location evidence="2">Cell membrane</location>
        <topology evidence="2">Multi-pass membrane protein</topology>
    </subcellularLocation>
</comment>
<dbReference type="InterPro" id="IPR050398">
    <property type="entry name" value="HssS/ArlS-like"/>
</dbReference>
<sequence length="487" mass="52460">MKLVHQINLAFGLSLVLILSVTAVLLHYVLLDHFIGTEKNDLKTLSAAMSASITEAGDFAMSPVLSVGAVTLPNSNITGMQSVQLVTGEVASAPTTLIPADVEAFVTDFNGNVLSGTTLSVSGITGKVSRDTLTEAVPVNLQQYTAVTSSSIKDLWTGTDGRYVMDVSPIPQGTLTLLTPMSKIKAIEQALLGRLILVIVIVGAIMFLLSLFITKRLIQPLMNLKQELKKVKERHFTDVQLVRAGGEIGAVAQTVYEMAGELNRFNEVQKQFFQNASHELKTPLMSIAGYAEGIRDGVFEGENVRKGLDVILGESGRLGKIVTEMTLLAKLDSEEDIFKPSKVSLNGLLTETYERVNPLLVKKGLTLQIVCPENQELLIMADQDKLLQALLNVVTNAARYAKKEIHITASLEKGKIALSVLDDGPGFPQELLPTLFHRFVKGKDGESGLGLAIARAIVERCGGLIQAANRKEGGAVISFGFPAAQRV</sequence>
<evidence type="ECO:0000256" key="2">
    <source>
        <dbReference type="ARBA" id="ARBA00004651"/>
    </source>
</evidence>
<comment type="catalytic activity">
    <reaction evidence="1">
        <text>ATP + protein L-histidine = ADP + protein N-phospho-L-histidine.</text>
        <dbReference type="EC" id="2.7.13.3"/>
    </reaction>
</comment>
<evidence type="ECO:0000259" key="16">
    <source>
        <dbReference type="PROSITE" id="PS50885"/>
    </source>
</evidence>
<keyword evidence="10" id="KW-0067">ATP-binding</keyword>
<keyword evidence="9 17" id="KW-0418">Kinase</keyword>
<dbReference type="PRINTS" id="PR00344">
    <property type="entry name" value="BCTRLSENSOR"/>
</dbReference>
<keyword evidence="12" id="KW-0902">Two-component regulatory system</keyword>
<keyword evidence="8" id="KW-0547">Nucleotide-binding</keyword>
<dbReference type="OrthoDB" id="9780718at2"/>
<comment type="caution">
    <text evidence="17">The sequence shown here is derived from an EMBL/GenBank/DDBJ whole genome shotgun (WGS) entry which is preliminary data.</text>
</comment>
<dbReference type="Gene3D" id="1.10.287.130">
    <property type="match status" value="1"/>
</dbReference>
<dbReference type="PROSITE" id="PS50885">
    <property type="entry name" value="HAMP"/>
    <property type="match status" value="1"/>
</dbReference>
<dbReference type="InterPro" id="IPR036890">
    <property type="entry name" value="HATPase_C_sf"/>
</dbReference>
<keyword evidence="18" id="KW-1185">Reference proteome</keyword>
<gene>
    <name evidence="17" type="ORF">AMS66_02770</name>
</gene>
<keyword evidence="11 14" id="KW-1133">Transmembrane helix</keyword>
<feature type="domain" description="HAMP" evidence="16">
    <location>
        <begin position="215"/>
        <end position="267"/>
    </location>
</feature>
<dbReference type="SUPFAM" id="SSF47384">
    <property type="entry name" value="Homodimeric domain of signal transducing histidine kinase"/>
    <property type="match status" value="1"/>
</dbReference>
<evidence type="ECO:0000313" key="18">
    <source>
        <dbReference type="Proteomes" id="UP000037688"/>
    </source>
</evidence>
<evidence type="ECO:0000256" key="12">
    <source>
        <dbReference type="ARBA" id="ARBA00023012"/>
    </source>
</evidence>
<dbReference type="InterPro" id="IPR003594">
    <property type="entry name" value="HATPase_dom"/>
</dbReference>
<name>A0A0M9BRV6_9BACL</name>
<dbReference type="EC" id="2.7.13.3" evidence="3"/>
<evidence type="ECO:0000259" key="15">
    <source>
        <dbReference type="PROSITE" id="PS50109"/>
    </source>
</evidence>
<dbReference type="InterPro" id="IPR005467">
    <property type="entry name" value="His_kinase_dom"/>
</dbReference>
<evidence type="ECO:0000256" key="14">
    <source>
        <dbReference type="SAM" id="Phobius"/>
    </source>
</evidence>
<dbReference type="InterPro" id="IPR004358">
    <property type="entry name" value="Sig_transdc_His_kin-like_C"/>
</dbReference>